<organism evidence="2 3">
    <name type="scientific">Coccidioides immitis H538.4</name>
    <dbReference type="NCBI Taxonomy" id="396776"/>
    <lineage>
        <taxon>Eukaryota</taxon>
        <taxon>Fungi</taxon>
        <taxon>Dikarya</taxon>
        <taxon>Ascomycota</taxon>
        <taxon>Pezizomycotina</taxon>
        <taxon>Eurotiomycetes</taxon>
        <taxon>Eurotiomycetidae</taxon>
        <taxon>Onygenales</taxon>
        <taxon>Onygenaceae</taxon>
        <taxon>Coccidioides</taxon>
    </lineage>
</organism>
<dbReference type="InterPro" id="IPR028322">
    <property type="entry name" value="PNRC-like_rgn"/>
</dbReference>
<feature type="compositionally biased region" description="Polar residues" evidence="1">
    <location>
        <begin position="322"/>
        <end position="363"/>
    </location>
</feature>
<reference evidence="3" key="1">
    <citation type="journal article" date="2010" name="Genome Res.">
        <title>Population genomic sequencing of Coccidioides fungi reveals recent hybridization and transposon control.</title>
        <authorList>
            <person name="Neafsey D.E."/>
            <person name="Barker B.M."/>
            <person name="Sharpton T.J."/>
            <person name="Stajich J.E."/>
            <person name="Park D.J."/>
            <person name="Whiston E."/>
            <person name="Hung C.-Y."/>
            <person name="McMahan C."/>
            <person name="White J."/>
            <person name="Sykes S."/>
            <person name="Heiman D."/>
            <person name="Young S."/>
            <person name="Zeng Q."/>
            <person name="Abouelleil A."/>
            <person name="Aftuck L."/>
            <person name="Bessette D."/>
            <person name="Brown A."/>
            <person name="FitzGerald M."/>
            <person name="Lui A."/>
            <person name="Macdonald J.P."/>
            <person name="Priest M."/>
            <person name="Orbach M.J."/>
            <person name="Galgiani J.N."/>
            <person name="Kirkland T.N."/>
            <person name="Cole G.T."/>
            <person name="Birren B.W."/>
            <person name="Henn M.R."/>
            <person name="Taylor J.W."/>
            <person name="Rounsley S.D."/>
        </authorList>
    </citation>
    <scope>NUCLEOTIDE SEQUENCE [LARGE SCALE GENOMIC DNA]</scope>
    <source>
        <strain evidence="3">H538.4</strain>
    </source>
</reference>
<dbReference type="EMBL" id="DS016986">
    <property type="protein sequence ID" value="KMU84926.1"/>
    <property type="molecule type" value="Genomic_DNA"/>
</dbReference>
<dbReference type="Pfam" id="PF15365">
    <property type="entry name" value="PNRC"/>
    <property type="match status" value="1"/>
</dbReference>
<feature type="region of interest" description="Disordered" evidence="1">
    <location>
        <begin position="270"/>
        <end position="363"/>
    </location>
</feature>
<sequence length="484" mass="52232">MSTPTPSTPKGPRNTKKHSKRIATPISHSNTLTNGLSSVVGKGTPPYFSPSAQHNDSNFAYDSSNTLSEGGSRSKKARPTKKHWDPSKPSNGSGNTGHRHTSSQPSVKSPLALRGSPHYAGPTFHASPAPSALPVPSFVSKSVPEADSPLQTQKVHDSDDGDSSPTQARTLPLLQEEDKNTSSPLEFLFRAAREANNVNGTKERGRTSGSTTPLQEDVKKFEIPQESEPVSGAVFPLEMDASESRVKTPDSKMMAIGPSFAPSYRERINALRSASSPSSPADTTTLNEEERKAKAEALKNLLLNPTPQRSASSSLGPRHNSGLFSPQSTTARPNHCRISQQPSSMTTPVSSEQNTAKVNAGDKSSSIPYQYLTSVCNGAHKFPNPSSNTQKEMFPVNQHNPTFQMSRNHSAHTYSGHSTFHGNYVSPTPNRTVPSLVSGGQPAQGVSTRLDPLETKRMEDDLRRILKLNVNDTHNVKGMRQTMA</sequence>
<feature type="region of interest" description="Disordered" evidence="1">
    <location>
        <begin position="1"/>
        <end position="217"/>
    </location>
</feature>
<name>A0A0J8RJT7_COCIT</name>
<dbReference type="eggNOG" id="ENOG502SC1U">
    <property type="taxonomic scope" value="Eukaryota"/>
</dbReference>
<dbReference type="VEuPathDB" id="FungiDB:CIHG_02709"/>
<feature type="compositionally biased region" description="Polar residues" evidence="1">
    <location>
        <begin position="50"/>
        <end position="71"/>
    </location>
</feature>
<accession>A0A0J8RJT7</accession>
<proteinExistence type="predicted"/>
<gene>
    <name evidence="2" type="ORF">CIHG_02709</name>
</gene>
<feature type="compositionally biased region" description="Low complexity" evidence="1">
    <location>
        <begin position="126"/>
        <end position="140"/>
    </location>
</feature>
<dbReference type="STRING" id="396776.A0A0J8RJT7"/>
<feature type="compositionally biased region" description="Polar residues" evidence="1">
    <location>
        <begin position="305"/>
        <end position="315"/>
    </location>
</feature>
<evidence type="ECO:0000256" key="1">
    <source>
        <dbReference type="SAM" id="MobiDB-lite"/>
    </source>
</evidence>
<feature type="compositionally biased region" description="Polar residues" evidence="1">
    <location>
        <begin position="26"/>
        <end position="37"/>
    </location>
</feature>
<dbReference type="Proteomes" id="UP000054563">
    <property type="component" value="Unassembled WGS sequence"/>
</dbReference>
<evidence type="ECO:0000313" key="2">
    <source>
        <dbReference type="EMBL" id="KMU84926.1"/>
    </source>
</evidence>
<dbReference type="AlphaFoldDB" id="A0A0J8RJT7"/>
<dbReference type="GO" id="GO:0016071">
    <property type="term" value="P:mRNA metabolic process"/>
    <property type="evidence" value="ECO:0007669"/>
    <property type="project" value="UniProtKB-ARBA"/>
</dbReference>
<dbReference type="OrthoDB" id="2142961at2759"/>
<protein>
    <submittedName>
        <fullName evidence="2">Uncharacterized protein</fullName>
    </submittedName>
</protein>
<feature type="compositionally biased region" description="Basic and acidic residues" evidence="1">
    <location>
        <begin position="288"/>
        <end position="297"/>
    </location>
</feature>
<evidence type="ECO:0000313" key="3">
    <source>
        <dbReference type="Proteomes" id="UP000054563"/>
    </source>
</evidence>